<name>A0A158B5S3_9BURK</name>
<organism evidence="1 2">
    <name type="scientific">Caballeronia ptereochthonis</name>
    <dbReference type="NCBI Taxonomy" id="1777144"/>
    <lineage>
        <taxon>Bacteria</taxon>
        <taxon>Pseudomonadati</taxon>
        <taxon>Pseudomonadota</taxon>
        <taxon>Betaproteobacteria</taxon>
        <taxon>Burkholderiales</taxon>
        <taxon>Burkholderiaceae</taxon>
        <taxon>Caballeronia</taxon>
    </lineage>
</organism>
<dbReference type="Proteomes" id="UP000054978">
    <property type="component" value="Unassembled WGS sequence"/>
</dbReference>
<comment type="caution">
    <text evidence="1">The sequence shown here is derived from an EMBL/GenBank/DDBJ whole genome shotgun (WGS) entry which is preliminary data.</text>
</comment>
<evidence type="ECO:0000313" key="2">
    <source>
        <dbReference type="Proteomes" id="UP000054978"/>
    </source>
</evidence>
<accession>A0A158B5S3</accession>
<evidence type="ECO:0000313" key="1">
    <source>
        <dbReference type="EMBL" id="SAK65349.1"/>
    </source>
</evidence>
<dbReference type="AlphaFoldDB" id="A0A158B5S3"/>
<dbReference type="EMBL" id="FCOB02000012">
    <property type="protein sequence ID" value="SAK65349.1"/>
    <property type="molecule type" value="Genomic_DNA"/>
</dbReference>
<proteinExistence type="predicted"/>
<reference evidence="1" key="1">
    <citation type="submission" date="2016-01" db="EMBL/GenBank/DDBJ databases">
        <authorList>
            <person name="Peeters C."/>
        </authorList>
    </citation>
    <scope>NUCLEOTIDE SEQUENCE [LARGE SCALE GENOMIC DNA]</scope>
    <source>
        <strain evidence="1">LMG 29326</strain>
    </source>
</reference>
<sequence length="61" mass="6565">MRSVQPAFESPPVVVQAMYFSRLVWRTVSTSVVTVSTATAGRVLFSVLAATSMFPNASIVD</sequence>
<gene>
    <name evidence="1" type="ORF">AWB83_02810</name>
</gene>
<keyword evidence="2" id="KW-1185">Reference proteome</keyword>
<protein>
    <submittedName>
        <fullName evidence="1">Uncharacterized protein</fullName>
    </submittedName>
</protein>